<dbReference type="GeneTree" id="ENSGT01040000243308"/>
<protein>
    <submittedName>
        <fullName evidence="1">Uncharacterized protein</fullName>
    </submittedName>
</protein>
<reference evidence="1" key="1">
    <citation type="submission" date="2025-08" db="UniProtKB">
        <authorList>
            <consortium name="Ensembl"/>
        </authorList>
    </citation>
    <scope>IDENTIFICATION</scope>
</reference>
<evidence type="ECO:0000313" key="2">
    <source>
        <dbReference type="Proteomes" id="UP000694564"/>
    </source>
</evidence>
<name>A0A8D2JMV8_SCIVU</name>
<reference evidence="1" key="2">
    <citation type="submission" date="2025-09" db="UniProtKB">
        <authorList>
            <consortium name="Ensembl"/>
        </authorList>
    </citation>
    <scope>IDENTIFICATION</scope>
</reference>
<keyword evidence="2" id="KW-1185">Reference proteome</keyword>
<sequence length="67" mass="7997">IGGYFWRLASPRSRHQQIWCLVRACFLIHRWSSSYCILTWQRGPKRAFWGPLYIDTNLIYDGLSCMT</sequence>
<accession>A0A8D2JMV8</accession>
<dbReference type="AlphaFoldDB" id="A0A8D2JMV8"/>
<dbReference type="Ensembl" id="ENSSVLT00005024403.1">
    <property type="protein sequence ID" value="ENSSVLP00005021913.1"/>
    <property type="gene ID" value="ENSSVLG00005017501.1"/>
</dbReference>
<dbReference type="Proteomes" id="UP000694564">
    <property type="component" value="Chromosome X"/>
</dbReference>
<proteinExistence type="predicted"/>
<organism evidence="1 2">
    <name type="scientific">Sciurus vulgaris</name>
    <name type="common">Eurasian red squirrel</name>
    <dbReference type="NCBI Taxonomy" id="55149"/>
    <lineage>
        <taxon>Eukaryota</taxon>
        <taxon>Metazoa</taxon>
        <taxon>Chordata</taxon>
        <taxon>Craniata</taxon>
        <taxon>Vertebrata</taxon>
        <taxon>Euteleostomi</taxon>
        <taxon>Mammalia</taxon>
        <taxon>Eutheria</taxon>
        <taxon>Euarchontoglires</taxon>
        <taxon>Glires</taxon>
        <taxon>Rodentia</taxon>
        <taxon>Sciuromorpha</taxon>
        <taxon>Sciuridae</taxon>
        <taxon>Sciurinae</taxon>
        <taxon>Sciurini</taxon>
        <taxon>Sciurus</taxon>
    </lineage>
</organism>
<evidence type="ECO:0000313" key="1">
    <source>
        <dbReference type="Ensembl" id="ENSSVLP00005021913.1"/>
    </source>
</evidence>